<evidence type="ECO:0000313" key="2">
    <source>
        <dbReference type="EMBL" id="QUT03879.1"/>
    </source>
</evidence>
<accession>A0A975PZI1</accession>
<dbReference type="KEGG" id="spph:KFK14_12000"/>
<proteinExistence type="predicted"/>
<dbReference type="AlphaFoldDB" id="A0A975PZI1"/>
<name>A0A975PZI1_9SPHN</name>
<organism evidence="2 3">
    <name type="scientific">Sphingobium phenoxybenzoativorans</name>
    <dbReference type="NCBI Taxonomy" id="1592790"/>
    <lineage>
        <taxon>Bacteria</taxon>
        <taxon>Pseudomonadati</taxon>
        <taxon>Pseudomonadota</taxon>
        <taxon>Alphaproteobacteria</taxon>
        <taxon>Sphingomonadales</taxon>
        <taxon>Sphingomonadaceae</taxon>
        <taxon>Sphingobium</taxon>
    </lineage>
</organism>
<dbReference type="Proteomes" id="UP000681425">
    <property type="component" value="Chromosome"/>
</dbReference>
<gene>
    <name evidence="2" type="ORF">KFK14_12000</name>
</gene>
<protein>
    <submittedName>
        <fullName evidence="2">Uncharacterized protein</fullName>
    </submittedName>
</protein>
<keyword evidence="1" id="KW-0472">Membrane</keyword>
<reference evidence="2" key="1">
    <citation type="submission" date="2021-04" db="EMBL/GenBank/DDBJ databases">
        <title>Isolation of p-tert-butylphenol degrading bacteria Sphingobium phenoxybenzoativorans Tas13 from active sludge.</title>
        <authorList>
            <person name="Li Y."/>
        </authorList>
    </citation>
    <scope>NUCLEOTIDE SEQUENCE</scope>
    <source>
        <strain evidence="2">Tas13</strain>
    </source>
</reference>
<feature type="transmembrane region" description="Helical" evidence="1">
    <location>
        <begin position="49"/>
        <end position="73"/>
    </location>
</feature>
<keyword evidence="1" id="KW-1133">Transmembrane helix</keyword>
<keyword evidence="1" id="KW-0812">Transmembrane</keyword>
<feature type="transmembrane region" description="Helical" evidence="1">
    <location>
        <begin position="12"/>
        <end position="29"/>
    </location>
</feature>
<keyword evidence="3" id="KW-1185">Reference proteome</keyword>
<sequence>MPHSRNPIGVDITLRLCGASMLAAVWFAGRSFSPIVTASRPETVSPPELAIAMALFLSASISAVLMMLGLHLFDHVEVAERWRY</sequence>
<evidence type="ECO:0000256" key="1">
    <source>
        <dbReference type="SAM" id="Phobius"/>
    </source>
</evidence>
<evidence type="ECO:0000313" key="3">
    <source>
        <dbReference type="Proteomes" id="UP000681425"/>
    </source>
</evidence>
<dbReference type="RefSeq" id="WP_212607796.1">
    <property type="nucleotide sequence ID" value="NZ_CP073910.1"/>
</dbReference>
<dbReference type="EMBL" id="CP073910">
    <property type="protein sequence ID" value="QUT03879.1"/>
    <property type="molecule type" value="Genomic_DNA"/>
</dbReference>